<comment type="caution">
    <text evidence="2">The sequence shown here is derived from an EMBL/GenBank/DDBJ whole genome shotgun (WGS) entry which is preliminary data.</text>
</comment>
<proteinExistence type="predicted"/>
<dbReference type="InterPro" id="IPR013783">
    <property type="entry name" value="Ig-like_fold"/>
</dbReference>
<evidence type="ECO:0000313" key="3">
    <source>
        <dbReference type="Proteomes" id="UP000583929"/>
    </source>
</evidence>
<protein>
    <submittedName>
        <fullName evidence="2">Uncharacterized protein</fullName>
    </submittedName>
</protein>
<feature type="transmembrane region" description="Helical" evidence="1">
    <location>
        <begin position="28"/>
        <end position="45"/>
    </location>
</feature>
<dbReference type="Proteomes" id="UP000583929">
    <property type="component" value="Unassembled WGS sequence"/>
</dbReference>
<gene>
    <name evidence="2" type="ORF">G4B88_008318</name>
</gene>
<evidence type="ECO:0000256" key="1">
    <source>
        <dbReference type="SAM" id="Phobius"/>
    </source>
</evidence>
<name>A0A7J6G7L2_CANSA</name>
<keyword evidence="3" id="KW-1185">Reference proteome</keyword>
<dbReference type="PANTHER" id="PTHR35124:SF1">
    <property type="entry name" value="CYTOCHROME P450 FAMILY PROTEIN"/>
    <property type="match status" value="1"/>
</dbReference>
<dbReference type="AlphaFoldDB" id="A0A7J6G7L2"/>
<keyword evidence="1" id="KW-1133">Transmembrane helix</keyword>
<organism evidence="2 3">
    <name type="scientific">Cannabis sativa</name>
    <name type="common">Hemp</name>
    <name type="synonym">Marijuana</name>
    <dbReference type="NCBI Taxonomy" id="3483"/>
    <lineage>
        <taxon>Eukaryota</taxon>
        <taxon>Viridiplantae</taxon>
        <taxon>Streptophyta</taxon>
        <taxon>Embryophyta</taxon>
        <taxon>Tracheophyta</taxon>
        <taxon>Spermatophyta</taxon>
        <taxon>Magnoliopsida</taxon>
        <taxon>eudicotyledons</taxon>
        <taxon>Gunneridae</taxon>
        <taxon>Pentapetalae</taxon>
        <taxon>rosids</taxon>
        <taxon>fabids</taxon>
        <taxon>Rosales</taxon>
        <taxon>Cannabaceae</taxon>
        <taxon>Cannabis</taxon>
    </lineage>
</organism>
<keyword evidence="1" id="KW-0472">Membrane</keyword>
<dbReference type="Gene3D" id="2.60.40.10">
    <property type="entry name" value="Immunoglobulins"/>
    <property type="match status" value="1"/>
</dbReference>
<keyword evidence="1" id="KW-0812">Transmembrane</keyword>
<evidence type="ECO:0000313" key="2">
    <source>
        <dbReference type="EMBL" id="KAF4378848.1"/>
    </source>
</evidence>
<accession>A0A7J6G7L2</accession>
<sequence length="676" mass="76329">MKEKGVNWSSSLTNPCLPRPSPLLHWRFGLLTSLVLVGMVVVWSIDGCTVRTFLEAWKSNQDFLTMKVSTTNGLDSNLTHINGGLRLNSSSTIVVNQTNSTRLSTHFNFDDPLLNLTHYEPLLSQNSSIISSESDQNLTRPVVVPVPTTVSLSWVEAELEPNVTSNLLARWLSPGGLPCRDSKTVEIAIPGLDGQDLIELPAGEIHEFGFQALDEVKNPRCLGGDYFETDLSGDSWKSRPVVKDFGNGSYSLSLQVHPDFVGTYNLTIILLFRHFEGLKFSPSRFSYDREVRKIQIRFYNSSSSAQLPKIQFCKESDFGRDIWSGRWTRHGKNDACEIGNDGRYRCLAANFPCQNPWCDGSLGSLESNGWVYSTHCSFRLFSADSAWNCLSNRWIFFWGDSNHVDTIRNILNFVLDLPEIQSVPRRFDMNFSNPKNPSQTVRITSIFNGHWNETQNYQGLNSLKDEGFRNLVKKYFSEDTVPDTVIMNSGLHDGIFWSTIRAFSKGATYAASFWAEVLDSVRQRGLKAPKVFYRTTIATGGYARSLAFNPSKMEAFNWVVLEKLREAGVVSGVIDNFDMTFPWHFDNRCNDGVHYGRGPAKMRWRDGQIGHQYFVDLMLAHVLLNALCGIGFVALQSENRVEGIALNALQESRRSSRTALLLGEEVNLRYMHIPRL</sequence>
<dbReference type="EMBL" id="JAATIQ010000131">
    <property type="protein sequence ID" value="KAF4378848.1"/>
    <property type="molecule type" value="Genomic_DNA"/>
</dbReference>
<reference evidence="2 3" key="1">
    <citation type="journal article" date="2020" name="bioRxiv">
        <title>Sequence and annotation of 42 cannabis genomes reveals extensive copy number variation in cannabinoid synthesis and pathogen resistance genes.</title>
        <authorList>
            <person name="Mckernan K.J."/>
            <person name="Helbert Y."/>
            <person name="Kane L.T."/>
            <person name="Ebling H."/>
            <person name="Zhang L."/>
            <person name="Liu B."/>
            <person name="Eaton Z."/>
            <person name="Mclaughlin S."/>
            <person name="Kingan S."/>
            <person name="Baybayan P."/>
            <person name="Concepcion G."/>
            <person name="Jordan M."/>
            <person name="Riva A."/>
            <person name="Barbazuk W."/>
            <person name="Harkins T."/>
        </authorList>
    </citation>
    <scope>NUCLEOTIDE SEQUENCE [LARGE SCALE GENOMIC DNA]</scope>
    <source>
        <strain evidence="3">cv. Jamaican Lion 4</strain>
        <tissue evidence="2">Leaf</tissue>
    </source>
</reference>
<dbReference type="PANTHER" id="PTHR35124">
    <property type="entry name" value="CYTOCHROME P450 FAMILY PROTEIN"/>
    <property type="match status" value="1"/>
</dbReference>